<reference evidence="2 3" key="1">
    <citation type="submission" date="2018-08" db="EMBL/GenBank/DDBJ databases">
        <title>Paraburkholderia sp. DHOM06 isolated from forest soil.</title>
        <authorList>
            <person name="Gao Z.-H."/>
            <person name="Qiu L.-H."/>
        </authorList>
    </citation>
    <scope>NUCLEOTIDE SEQUENCE [LARGE SCALE GENOMIC DNA]</scope>
    <source>
        <strain evidence="2 3">DHOM06</strain>
    </source>
</reference>
<feature type="region of interest" description="Disordered" evidence="1">
    <location>
        <begin position="57"/>
        <end position="83"/>
    </location>
</feature>
<protein>
    <submittedName>
        <fullName evidence="2">Uncharacterized protein</fullName>
    </submittedName>
</protein>
<dbReference type="EMBL" id="QRGA01000006">
    <property type="protein sequence ID" value="RDU98928.1"/>
    <property type="molecule type" value="Genomic_DNA"/>
</dbReference>
<comment type="caution">
    <text evidence="2">The sequence shown here is derived from an EMBL/GenBank/DDBJ whole genome shotgun (WGS) entry which is preliminary data.</text>
</comment>
<sequence>MRLFTLDTDVFDEKDFASWDALASELKDWADRLAARGQLPLGVLRLIFTNNTLSVSTPVPATPDDSQQKPQSWPLGTVRPTGDDPDWLDGASAAFEKLRRHIEEGGKAVLDGYAVLKLCAASNDATGVFAADTATVTDVFNSELVLMREDNEDDPRGAYEIARGDELTCWHQMELSLRDDHTNELPEIRVTVPDEGVGAWFVNGIRYVWALETLRPHEYVPGRIHAGLSIADCERLLRRYRLAKQIHGGTFRPHGSTKQVDYLSGPPDNYRVDLHFVLHQLKAAELSWEAYCDKFGAEPLPMQDILPVGFVFQMLQNLKVEKPNHVFAKPNLSEMARIDDDGLLRALMPRVESVRYVMPRDLDGEIEDGIREAIREFSDGLRVQKIAIGGGIAAEQEPPHLVYAYEAEQLRASIEELGLTMYAAAVPNLISTKGILPDLPDSWPWALGNALFLRFERRGGVQ</sequence>
<organism evidence="2 3">
    <name type="scientific">Trinickia dinghuensis</name>
    <dbReference type="NCBI Taxonomy" id="2291023"/>
    <lineage>
        <taxon>Bacteria</taxon>
        <taxon>Pseudomonadati</taxon>
        <taxon>Pseudomonadota</taxon>
        <taxon>Betaproteobacteria</taxon>
        <taxon>Burkholderiales</taxon>
        <taxon>Burkholderiaceae</taxon>
        <taxon>Trinickia</taxon>
    </lineage>
</organism>
<evidence type="ECO:0000313" key="3">
    <source>
        <dbReference type="Proteomes" id="UP000256838"/>
    </source>
</evidence>
<evidence type="ECO:0000256" key="1">
    <source>
        <dbReference type="SAM" id="MobiDB-lite"/>
    </source>
</evidence>
<gene>
    <name evidence="2" type="ORF">DWV00_11835</name>
</gene>
<keyword evidence="3" id="KW-1185">Reference proteome</keyword>
<accession>A0A3D8K0X4</accession>
<proteinExistence type="predicted"/>
<dbReference type="Proteomes" id="UP000256838">
    <property type="component" value="Unassembled WGS sequence"/>
</dbReference>
<feature type="compositionally biased region" description="Polar residues" evidence="1">
    <location>
        <begin position="57"/>
        <end position="71"/>
    </location>
</feature>
<name>A0A3D8K0X4_9BURK</name>
<evidence type="ECO:0000313" key="2">
    <source>
        <dbReference type="EMBL" id="RDU98928.1"/>
    </source>
</evidence>
<dbReference type="AlphaFoldDB" id="A0A3D8K0X4"/>